<reference evidence="10" key="1">
    <citation type="submission" date="2022-07" db="EMBL/GenBank/DDBJ databases">
        <title>Taxonomy of Aspergillus series Nigri: significant species reduction supported by multi-species coalescent approaches.</title>
        <authorList>
            <person name="Bian C."/>
            <person name="Kusuya Y."/>
            <person name="Sklenar F."/>
            <person name="D'hooge E."/>
            <person name="Yaguchi T."/>
            <person name="Takahashi H."/>
            <person name="Hubka V."/>
        </authorList>
    </citation>
    <scope>NUCLEOTIDE SEQUENCE</scope>
    <source>
        <strain evidence="10">CBS 733.88</strain>
    </source>
</reference>
<dbReference type="GO" id="GO:0004843">
    <property type="term" value="F:cysteine-type deubiquitinase activity"/>
    <property type="evidence" value="ECO:0007669"/>
    <property type="project" value="UniProtKB-EC"/>
</dbReference>
<proteinExistence type="inferred from homology"/>
<keyword evidence="6 8" id="KW-0788">Thiol protease</keyword>
<organism evidence="10 11">
    <name type="scientific">Aspergillus brasiliensis</name>
    <dbReference type="NCBI Taxonomy" id="319629"/>
    <lineage>
        <taxon>Eukaryota</taxon>
        <taxon>Fungi</taxon>
        <taxon>Dikarya</taxon>
        <taxon>Ascomycota</taxon>
        <taxon>Pezizomycotina</taxon>
        <taxon>Eurotiomycetes</taxon>
        <taxon>Eurotiomycetidae</taxon>
        <taxon>Eurotiales</taxon>
        <taxon>Aspergillaceae</taxon>
        <taxon>Aspergillus</taxon>
        <taxon>Aspergillus subgen. Circumdati</taxon>
    </lineage>
</organism>
<evidence type="ECO:0000256" key="4">
    <source>
        <dbReference type="ARBA" id="ARBA00022786"/>
    </source>
</evidence>
<comment type="catalytic activity">
    <reaction evidence="1 8">
        <text>Thiol-dependent hydrolysis of ester, thioester, amide, peptide and isopeptide bonds formed by the C-terminal Gly of ubiquitin (a 76-residue protein attached to proteins as an intracellular targeting signal).</text>
        <dbReference type="EC" id="3.4.19.12"/>
    </reaction>
</comment>
<comment type="caution">
    <text evidence="10">The sequence shown here is derived from an EMBL/GenBank/DDBJ whole genome shotgun (WGS) entry which is preliminary data.</text>
</comment>
<gene>
    <name evidence="10" type="ORF">AbraCBS73388_011151</name>
</gene>
<evidence type="ECO:0000256" key="6">
    <source>
        <dbReference type="ARBA" id="ARBA00022807"/>
    </source>
</evidence>
<evidence type="ECO:0000256" key="1">
    <source>
        <dbReference type="ARBA" id="ARBA00000707"/>
    </source>
</evidence>
<feature type="domain" description="UCH catalytic" evidence="9">
    <location>
        <begin position="15"/>
        <end position="246"/>
    </location>
</feature>
<keyword evidence="4 8" id="KW-0833">Ubl conjugation pathway</keyword>
<evidence type="ECO:0000313" key="10">
    <source>
        <dbReference type="EMBL" id="GKZ24343.1"/>
    </source>
</evidence>
<dbReference type="SUPFAM" id="SSF54001">
    <property type="entry name" value="Cysteine proteinases"/>
    <property type="match status" value="1"/>
</dbReference>
<dbReference type="PANTHER" id="PTHR10589:SF17">
    <property type="entry name" value="UBIQUITIN CARBOXYL-TERMINAL HYDROLASE"/>
    <property type="match status" value="1"/>
</dbReference>
<evidence type="ECO:0000256" key="8">
    <source>
        <dbReference type="RuleBase" id="RU361215"/>
    </source>
</evidence>
<dbReference type="EMBL" id="BROQ01000084">
    <property type="protein sequence ID" value="GKZ24343.1"/>
    <property type="molecule type" value="Genomic_DNA"/>
</dbReference>
<evidence type="ECO:0000256" key="7">
    <source>
        <dbReference type="PROSITE-ProRule" id="PRU01393"/>
    </source>
</evidence>
<dbReference type="PANTHER" id="PTHR10589">
    <property type="entry name" value="UBIQUITIN CARBOXYL-TERMINAL HYDROLASE"/>
    <property type="match status" value="1"/>
</dbReference>
<keyword evidence="3 8" id="KW-0645">Protease</keyword>
<dbReference type="PROSITE" id="PS52048">
    <property type="entry name" value="UCH_DOMAIN"/>
    <property type="match status" value="1"/>
</dbReference>
<dbReference type="Gene3D" id="3.40.532.10">
    <property type="entry name" value="Peptidase C12, ubiquitin carboxyl-terminal hydrolase"/>
    <property type="match status" value="1"/>
</dbReference>
<evidence type="ECO:0000256" key="5">
    <source>
        <dbReference type="ARBA" id="ARBA00022801"/>
    </source>
</evidence>
<dbReference type="InterPro" id="IPR038765">
    <property type="entry name" value="Papain-like_cys_pep_sf"/>
</dbReference>
<evidence type="ECO:0000256" key="3">
    <source>
        <dbReference type="ARBA" id="ARBA00022670"/>
    </source>
</evidence>
<dbReference type="AlphaFoldDB" id="A0A9W5YV36"/>
<dbReference type="GO" id="GO:0005737">
    <property type="term" value="C:cytoplasm"/>
    <property type="evidence" value="ECO:0007669"/>
    <property type="project" value="TreeGrafter"/>
</dbReference>
<dbReference type="Proteomes" id="UP001143548">
    <property type="component" value="Unassembled WGS sequence"/>
</dbReference>
<dbReference type="InterPro" id="IPR001578">
    <property type="entry name" value="Peptidase_C12_UCH"/>
</dbReference>
<accession>A0A9W5YV36</accession>
<name>A0A9W5YV36_9EURO</name>
<dbReference type="Pfam" id="PF01088">
    <property type="entry name" value="Peptidase_C12"/>
    <property type="match status" value="1"/>
</dbReference>
<evidence type="ECO:0000259" key="9">
    <source>
        <dbReference type="PROSITE" id="PS52048"/>
    </source>
</evidence>
<evidence type="ECO:0000256" key="2">
    <source>
        <dbReference type="ARBA" id="ARBA00009326"/>
    </source>
</evidence>
<evidence type="ECO:0000313" key="11">
    <source>
        <dbReference type="Proteomes" id="UP001143548"/>
    </source>
</evidence>
<comment type="caution">
    <text evidence="7">Lacks conserved residue(s) required for the propagation of feature annotation.</text>
</comment>
<dbReference type="GO" id="GO:0016579">
    <property type="term" value="P:protein deubiquitination"/>
    <property type="evidence" value="ECO:0007669"/>
    <property type="project" value="TreeGrafter"/>
</dbReference>
<dbReference type="InterPro" id="IPR036959">
    <property type="entry name" value="Peptidase_C12_UCH_sf"/>
</dbReference>
<dbReference type="PRINTS" id="PR00707">
    <property type="entry name" value="UBCTHYDRLASE"/>
</dbReference>
<dbReference type="GO" id="GO:0006511">
    <property type="term" value="P:ubiquitin-dependent protein catabolic process"/>
    <property type="evidence" value="ECO:0007669"/>
    <property type="project" value="UniProtKB-UniRule"/>
</dbReference>
<comment type="similarity">
    <text evidence="2 7 8">Belongs to the peptidase C12 family.</text>
</comment>
<sequence length="260" mass="28541">MPIPPSAEIVDGCKTFIPLENNPEVLKLLCQTLSISKDLNFHDIISTSPELIQEWYPRPCHALIVLADRPIYLGARPPVAELNTPEYTGSGPDEPILWMKQTLGHACGLMALLHVVFNLEDGRYILPGTGLDILRQQAIHLGPKERAQLLYDSQLLEEAHMDAASRGSSNVPSPRDDNHHHFIAFVQKDGRVWELNGGLKGPVLRGAISEGDDLLSEQGLKLTVEDFLVAAERAGQSEMSIVAVTGAGAKHHIPYKKKEA</sequence>
<keyword evidence="5 8" id="KW-0378">Hydrolase</keyword>
<protein>
    <recommendedName>
        <fullName evidence="8">Ubiquitin carboxyl-terminal hydrolase</fullName>
        <ecNumber evidence="8">3.4.19.12</ecNumber>
    </recommendedName>
</protein>
<dbReference type="EC" id="3.4.19.12" evidence="8"/>